<dbReference type="RefSeq" id="WP_051396180.1">
    <property type="nucleotide sequence ID" value="NZ_AZOD01000013.1"/>
</dbReference>
<dbReference type="SUPFAM" id="SSF52540">
    <property type="entry name" value="P-loop containing nucleoside triphosphate hydrolases"/>
    <property type="match status" value="1"/>
</dbReference>
<dbReference type="InterPro" id="IPR021871">
    <property type="entry name" value="DUF3482"/>
</dbReference>
<evidence type="ECO:0000259" key="1">
    <source>
        <dbReference type="Pfam" id="PF01926"/>
    </source>
</evidence>
<organism evidence="2 3">
    <name type="scientific">Ignatzschineria larvae DSM 13226</name>
    <dbReference type="NCBI Taxonomy" id="1111732"/>
    <lineage>
        <taxon>Bacteria</taxon>
        <taxon>Pseudomonadati</taxon>
        <taxon>Pseudomonadota</taxon>
        <taxon>Gammaproteobacteria</taxon>
        <taxon>Cardiobacteriales</taxon>
        <taxon>Ignatzschineriaceae</taxon>
        <taxon>Ignatzschineria</taxon>
    </lineage>
</organism>
<gene>
    <name evidence="2" type="ORF">WMO13_00045</name>
</gene>
<accession>A0ABZ3BZ30</accession>
<dbReference type="Pfam" id="PF01926">
    <property type="entry name" value="MMR_HSR1"/>
    <property type="match status" value="1"/>
</dbReference>
<feature type="domain" description="G" evidence="1">
    <location>
        <begin position="7"/>
        <end position="151"/>
    </location>
</feature>
<dbReference type="Proteomes" id="UP001449178">
    <property type="component" value="Chromosome"/>
</dbReference>
<proteinExistence type="predicted"/>
<reference evidence="2 3" key="1">
    <citation type="submission" date="2024-03" db="EMBL/GenBank/DDBJ databases">
        <title>Complete Genome Sequence and Annotation of Ignatzschineria larvae DSM 13226.</title>
        <authorList>
            <person name="Cantrell E."/>
            <person name="Burcham Z.M."/>
        </authorList>
    </citation>
    <scope>NUCLEOTIDE SEQUENCE [LARGE SCALE GENOMIC DNA]</scope>
    <source>
        <strain evidence="2 3">DSM 13226</strain>
    </source>
</reference>
<name>A0ABZ3BZ30_9GAMM</name>
<dbReference type="EMBL" id="CP150637">
    <property type="protein sequence ID" value="WZW87805.1"/>
    <property type="molecule type" value="Genomic_DNA"/>
</dbReference>
<keyword evidence="3" id="KW-1185">Reference proteome</keyword>
<protein>
    <submittedName>
        <fullName evidence="2">GTPase/DUF3482 domain-containing protein</fullName>
    </submittedName>
</protein>
<evidence type="ECO:0000313" key="2">
    <source>
        <dbReference type="EMBL" id="WZW87805.1"/>
    </source>
</evidence>
<dbReference type="Pfam" id="PF11981">
    <property type="entry name" value="DUF3482"/>
    <property type="match status" value="1"/>
</dbReference>
<dbReference type="PANTHER" id="PTHR42714">
    <property type="entry name" value="TRNA MODIFICATION GTPASE GTPBP3"/>
    <property type="match status" value="1"/>
</dbReference>
<sequence length="461" mass="52428">MSGKILKIAIVGHTNTGKTSLIRTITRERNFGEVRNEASTTIDVAEIKRSSDQLTLTYIDTPGIEDAMGVLDLLENQYPSRTRMEEANNLLRFANDPEVEAEFEQEVKVIKQLFEADLTCYIVDCRLPFLPKFDDELTLIEKTHRPILPILNFIQGEYLDIWKQHLKAHGIHHYLEFDTIMPPQKRRFYEQIAIMFPELYQEIMAYIQLEEIAEQTRFHTAMELCANFYLNLMTLQVKKKRGTNADKIMKSLNQSIEKLEQSTLQNLLNCYQFNKEDIAYFAVAVEGSQYEQELFTSENLIDFSVQFGKGAGVGAGLFAGIDALAGFTTLGAASATGAILGGLAASFKHYGSSLMDHLQDLETFCVNDEAIAHLLSRMLYMVGALSGRSHAELTPIYLNQIRDLKEDQSALQAFIHDNRYLRAHPEYYEKNGRMIDSKRDKVLTTLTEKLTSLYQSALKQA</sequence>
<dbReference type="PANTHER" id="PTHR42714:SF7">
    <property type="entry name" value="G DOMAIN-CONTAINING PROTEIN"/>
    <property type="match status" value="1"/>
</dbReference>
<dbReference type="InterPro" id="IPR027417">
    <property type="entry name" value="P-loop_NTPase"/>
</dbReference>
<dbReference type="Gene3D" id="3.40.50.300">
    <property type="entry name" value="P-loop containing nucleotide triphosphate hydrolases"/>
    <property type="match status" value="1"/>
</dbReference>
<dbReference type="InterPro" id="IPR006073">
    <property type="entry name" value="GTP-bd"/>
</dbReference>
<evidence type="ECO:0000313" key="3">
    <source>
        <dbReference type="Proteomes" id="UP001449178"/>
    </source>
</evidence>
<dbReference type="CDD" id="cd00882">
    <property type="entry name" value="Ras_like_GTPase"/>
    <property type="match status" value="1"/>
</dbReference>